<organism evidence="3 4">
    <name type="scientific">Candidatus Nitrospira inopinata</name>
    <dbReference type="NCBI Taxonomy" id="1715989"/>
    <lineage>
        <taxon>Bacteria</taxon>
        <taxon>Pseudomonadati</taxon>
        <taxon>Nitrospirota</taxon>
        <taxon>Nitrospiria</taxon>
        <taxon>Nitrospirales</taxon>
        <taxon>Nitrospiraceae</taxon>
        <taxon>Nitrospira</taxon>
    </lineage>
</organism>
<sequence>MQLPVNRMIQLAVTLGLLIGGAYYIWTGLPGARQPLDRREAEALAMVQSYPAIGGGTILQAMNEHVRSMKERGQGVRLGEWRVHRVENDIYEIRVQLRDQSVRGQWFEREFIWHAHLARQKVNAASLPADGITPKDPDDDPQTIPPLPGASRSRTDEEPVG</sequence>
<name>A0A0S4KWX5_9BACT</name>
<evidence type="ECO:0000256" key="2">
    <source>
        <dbReference type="SAM" id="Phobius"/>
    </source>
</evidence>
<feature type="transmembrane region" description="Helical" evidence="2">
    <location>
        <begin position="7"/>
        <end position="26"/>
    </location>
</feature>
<dbReference type="RefSeq" id="WP_062486799.1">
    <property type="nucleotide sequence ID" value="NZ_LN885086.1"/>
</dbReference>
<accession>A0A0S4KWX5</accession>
<evidence type="ECO:0000313" key="3">
    <source>
        <dbReference type="EMBL" id="CUQ67872.1"/>
    </source>
</evidence>
<evidence type="ECO:0000256" key="1">
    <source>
        <dbReference type="SAM" id="MobiDB-lite"/>
    </source>
</evidence>
<protein>
    <submittedName>
        <fullName evidence="3">Uncharacterized protein</fullName>
    </submittedName>
</protein>
<dbReference type="KEGG" id="nio:NITINOP_2900"/>
<dbReference type="AlphaFoldDB" id="A0A0S4KWX5"/>
<dbReference type="STRING" id="1715989.NITINOP_2900"/>
<keyword evidence="2" id="KW-0812">Transmembrane</keyword>
<reference evidence="4" key="1">
    <citation type="submission" date="2015-09" db="EMBL/GenBank/DDBJ databases">
        <authorList>
            <person name="Daims H."/>
        </authorList>
    </citation>
    <scope>NUCLEOTIDE SEQUENCE [LARGE SCALE GENOMIC DNA]</scope>
</reference>
<evidence type="ECO:0000313" key="4">
    <source>
        <dbReference type="Proteomes" id="UP000066284"/>
    </source>
</evidence>
<keyword evidence="2" id="KW-0472">Membrane</keyword>
<keyword evidence="4" id="KW-1185">Reference proteome</keyword>
<dbReference type="OrthoDB" id="9793379at2"/>
<proteinExistence type="predicted"/>
<dbReference type="Proteomes" id="UP000066284">
    <property type="component" value="Chromosome 1"/>
</dbReference>
<keyword evidence="2" id="KW-1133">Transmembrane helix</keyword>
<gene>
    <name evidence="3" type="ORF">NITINOP_2900</name>
</gene>
<feature type="region of interest" description="Disordered" evidence="1">
    <location>
        <begin position="128"/>
        <end position="161"/>
    </location>
</feature>
<dbReference type="EMBL" id="LN885086">
    <property type="protein sequence ID" value="CUQ67872.1"/>
    <property type="molecule type" value="Genomic_DNA"/>
</dbReference>